<dbReference type="SMART" id="SM00343">
    <property type="entry name" value="ZnF_C2HC"/>
    <property type="match status" value="2"/>
</dbReference>
<dbReference type="GO" id="GO:0008270">
    <property type="term" value="F:zinc ion binding"/>
    <property type="evidence" value="ECO:0007669"/>
    <property type="project" value="InterPro"/>
</dbReference>
<dbReference type="Proteomes" id="UP000324897">
    <property type="component" value="Chromosome 4"/>
</dbReference>
<keyword evidence="4" id="KW-1185">Reference proteome</keyword>
<evidence type="ECO:0000313" key="3">
    <source>
        <dbReference type="EMBL" id="TVU40453.1"/>
    </source>
</evidence>
<comment type="caution">
    <text evidence="3">The sequence shown here is derived from an EMBL/GenBank/DDBJ whole genome shotgun (WGS) entry which is preliminary data.</text>
</comment>
<evidence type="ECO:0000313" key="4">
    <source>
        <dbReference type="Proteomes" id="UP000324897"/>
    </source>
</evidence>
<dbReference type="PANTHER" id="PTHR33075">
    <property type="entry name" value="OS02G0499800 PROTEIN"/>
    <property type="match status" value="1"/>
</dbReference>
<protein>
    <recommendedName>
        <fullName evidence="2">CCHC-type domain-containing protein</fullName>
    </recommendedName>
</protein>
<organism evidence="3 4">
    <name type="scientific">Eragrostis curvula</name>
    <name type="common">weeping love grass</name>
    <dbReference type="NCBI Taxonomy" id="38414"/>
    <lineage>
        <taxon>Eukaryota</taxon>
        <taxon>Viridiplantae</taxon>
        <taxon>Streptophyta</taxon>
        <taxon>Embryophyta</taxon>
        <taxon>Tracheophyta</taxon>
        <taxon>Spermatophyta</taxon>
        <taxon>Magnoliopsida</taxon>
        <taxon>Liliopsida</taxon>
        <taxon>Poales</taxon>
        <taxon>Poaceae</taxon>
        <taxon>PACMAD clade</taxon>
        <taxon>Chloridoideae</taxon>
        <taxon>Eragrostideae</taxon>
        <taxon>Eragrostidinae</taxon>
        <taxon>Eragrostis</taxon>
    </lineage>
</organism>
<feature type="compositionally biased region" description="Polar residues" evidence="1">
    <location>
        <begin position="953"/>
        <end position="973"/>
    </location>
</feature>
<feature type="compositionally biased region" description="Acidic residues" evidence="1">
    <location>
        <begin position="923"/>
        <end position="935"/>
    </location>
</feature>
<dbReference type="AlphaFoldDB" id="A0A5J9VXM4"/>
<feature type="compositionally biased region" description="Basic and acidic residues" evidence="1">
    <location>
        <begin position="982"/>
        <end position="993"/>
    </location>
</feature>
<dbReference type="SUPFAM" id="SSF57756">
    <property type="entry name" value="Retrovirus zinc finger-like domains"/>
    <property type="match status" value="1"/>
</dbReference>
<dbReference type="GO" id="GO:0003676">
    <property type="term" value="F:nucleic acid binding"/>
    <property type="evidence" value="ECO:0007669"/>
    <property type="project" value="InterPro"/>
</dbReference>
<dbReference type="PANTHER" id="PTHR33075:SF10">
    <property type="entry name" value="DUF4283 DOMAIN-CONTAINING PROTEIN"/>
    <property type="match status" value="1"/>
</dbReference>
<gene>
    <name evidence="3" type="ORF">EJB05_13918</name>
</gene>
<sequence length="1094" mass="122410">MAPTDKSHGFLLELEEDKQLAALVRNWDFSVGKRFQAEVLCKFGSSVHHASSNPRGAFHLLAVFRRFTFRLTEDSVSLALHCCLGGTPAGFHVKYLQDRHFQFSVASKHVGLLVRSLKRITTDHFDVYFHHWRDGGDNWDQQKKKWEGEEDNSWTLVKSRKQRNKDKAKKRVSFSRKLVQDSPPLKSKPQELQSVIKIGQFYCPLQNGNHWILGSYSSLASTDSIRAELAPIGSSAVPSVLGVHGYSQTGQQVNQKEIQIPVSRVFQNLKSNLCIDNLVGQPGYNAEHARMPVKAPIRGNRVSHCINSNFLFCTNCLGRGHSVRDCKEKIRCLFCFDYGHRAKHCFKRRRNTLCKWARKPNQQLVSSNAGIEPSAIHGNAFDPAAREDLPLGENVPGEKENSSPSQSRPETSRVISPISPTERNTSPLSPPRKQSVQFSHPQLCAEIRPQEEAMVNFAINPTRFFPSLMQLEDGGQHRRARRVVYVAGEVEKNHEDHAIAVATDEVPMTPAQTLQYLHLIRDYVEIQARNHVHFCAPHPHGIGIFKFRDACQRDTLVVTSPHWIGNRYINFVKHDEAPMNYKRSPFTRTYWIMLFGYPLDLKSLRHLDNVCAPFGQLLHWNSEDPSLSRVLVYVMVDNPLEVPRSLVIKKGRELDGEGRSWTVPVYMFNSRMADVAPADEDDPPPHNGNPHPFEGPILPGEQEFVAHMADQLIAQMHGNQMGGNVFQQNDQISNQSSVNQASSSAAMFGFVQAAGQERAMQIEPQEVELEAHQNIMPQQAESEASLPVLRQQIQQTISQAELMATVAHAQDPSTDPLVQLLASNLRSLIRDLAAPQNNSATQTITIPAAQISMQITGNTINSIRINTAPQHQVTPQPLLITPPTEAAKIDYQKPPILKQYYRKRVRKTNRDLTAVPIFMNQGEETEDTPTAEETDTNVTTGPTKKRKTPPPADQQSMTRSKTRHMISSDSPMTTKHLRRSKRASDRTDGHKDNQSTAALLKPTPTKTGKKRKLAGNWGNSLDNLDPTIEFPGLSDLINSDDAFPEIPIAVIQKVATEKCQLSPSEVTAELLLAARQAQKQAEGSGTTASSDING</sequence>
<proteinExistence type="predicted"/>
<dbReference type="InterPro" id="IPR001878">
    <property type="entry name" value="Znf_CCHC"/>
</dbReference>
<dbReference type="OrthoDB" id="694614at2759"/>
<feature type="region of interest" description="Disordered" evidence="1">
    <location>
        <begin position="675"/>
        <end position="698"/>
    </location>
</feature>
<dbReference type="EMBL" id="RWGY01000007">
    <property type="protein sequence ID" value="TVU40453.1"/>
    <property type="molecule type" value="Genomic_DNA"/>
</dbReference>
<feature type="region of interest" description="Disordered" evidence="1">
    <location>
        <begin position="1075"/>
        <end position="1094"/>
    </location>
</feature>
<feature type="non-terminal residue" evidence="3">
    <location>
        <position position="1"/>
    </location>
</feature>
<feature type="domain" description="CCHC-type" evidence="2">
    <location>
        <begin position="312"/>
        <end position="328"/>
    </location>
</feature>
<dbReference type="Pfam" id="PF24530">
    <property type="entry name" value="DUF7597"/>
    <property type="match status" value="1"/>
</dbReference>
<dbReference type="InterPro" id="IPR056018">
    <property type="entry name" value="DUF7597"/>
</dbReference>
<dbReference type="Gramene" id="TVU40453">
    <property type="protein sequence ID" value="TVU40453"/>
    <property type="gene ID" value="EJB05_13918"/>
</dbReference>
<feature type="region of interest" description="Disordered" evidence="1">
    <location>
        <begin position="919"/>
        <end position="1014"/>
    </location>
</feature>
<reference evidence="3 4" key="1">
    <citation type="journal article" date="2019" name="Sci. Rep.">
        <title>A high-quality genome of Eragrostis curvula grass provides insights into Poaceae evolution and supports new strategies to enhance forage quality.</title>
        <authorList>
            <person name="Carballo J."/>
            <person name="Santos B.A.C.M."/>
            <person name="Zappacosta D."/>
            <person name="Garbus I."/>
            <person name="Selva J.P."/>
            <person name="Gallo C.A."/>
            <person name="Diaz A."/>
            <person name="Albertini E."/>
            <person name="Caccamo M."/>
            <person name="Echenique V."/>
        </authorList>
    </citation>
    <scope>NUCLEOTIDE SEQUENCE [LARGE SCALE GENOMIC DNA]</scope>
    <source>
        <strain evidence="4">cv. Victoria</strain>
        <tissue evidence="3">Leaf</tissue>
    </source>
</reference>
<feature type="domain" description="CCHC-type" evidence="2">
    <location>
        <begin position="331"/>
        <end position="347"/>
    </location>
</feature>
<feature type="compositionally biased region" description="Polar residues" evidence="1">
    <location>
        <begin position="1083"/>
        <end position="1094"/>
    </location>
</feature>
<feature type="compositionally biased region" description="Polar residues" evidence="1">
    <location>
        <begin position="418"/>
        <end position="439"/>
    </location>
</feature>
<dbReference type="InterPro" id="IPR036875">
    <property type="entry name" value="Znf_CCHC_sf"/>
</dbReference>
<accession>A0A5J9VXM4</accession>
<feature type="region of interest" description="Disordered" evidence="1">
    <location>
        <begin position="161"/>
        <end position="187"/>
    </location>
</feature>
<evidence type="ECO:0000256" key="1">
    <source>
        <dbReference type="SAM" id="MobiDB-lite"/>
    </source>
</evidence>
<name>A0A5J9VXM4_9POAL</name>
<feature type="region of interest" description="Disordered" evidence="1">
    <location>
        <begin position="385"/>
        <end position="439"/>
    </location>
</feature>
<evidence type="ECO:0000259" key="2">
    <source>
        <dbReference type="SMART" id="SM00343"/>
    </source>
</evidence>
<feature type="compositionally biased region" description="Basic residues" evidence="1">
    <location>
        <begin position="161"/>
        <end position="174"/>
    </location>
</feature>